<organism evidence="1 2">
    <name type="scientific">Paracoccus niistensis</name>
    <dbReference type="NCBI Taxonomy" id="632935"/>
    <lineage>
        <taxon>Bacteria</taxon>
        <taxon>Pseudomonadati</taxon>
        <taxon>Pseudomonadota</taxon>
        <taxon>Alphaproteobacteria</taxon>
        <taxon>Rhodobacterales</taxon>
        <taxon>Paracoccaceae</taxon>
        <taxon>Paracoccus</taxon>
    </lineage>
</organism>
<dbReference type="EMBL" id="JBHLWE010000045">
    <property type="protein sequence ID" value="MFC0342067.1"/>
    <property type="molecule type" value="Genomic_DNA"/>
</dbReference>
<accession>A0ABV6I7Y1</accession>
<evidence type="ECO:0000313" key="2">
    <source>
        <dbReference type="Proteomes" id="UP001589799"/>
    </source>
</evidence>
<sequence>MSLSAMDYWRLADELSVIDAAILITGNNPEQKYEEYDPDSQTSQWVKLKNYDGFEATFRALRNAILSDKLRAKIAVRTRDTVEINGGYNVMGERIYCREVLDADLNEIKVPFDTLIRASDFKASIFSNRQIDALHNATTLYVLREPCWEETVVDVDDLKRWLASKGLFPTFFFPERPAAGFRDKDHSRYSPKLACAVAAWEAVKRPARNLSVKATVQAWVQANGVNYGLADKDGIPPATAVEEIAKVMNWETKGGLIQLGGRLRKERMSRRKEFVISRRFMSHLTTPYRSRQAQICIVKAAHP</sequence>
<comment type="caution">
    <text evidence="1">The sequence shown here is derived from an EMBL/GenBank/DDBJ whole genome shotgun (WGS) entry which is preliminary data.</text>
</comment>
<dbReference type="RefSeq" id="WP_377699671.1">
    <property type="nucleotide sequence ID" value="NZ_JBHLWE010000045.1"/>
</dbReference>
<proteinExistence type="predicted"/>
<keyword evidence="2" id="KW-1185">Reference proteome</keyword>
<reference evidence="1 2" key="1">
    <citation type="submission" date="2024-09" db="EMBL/GenBank/DDBJ databases">
        <authorList>
            <person name="Sun Q."/>
            <person name="Mori K."/>
        </authorList>
    </citation>
    <scope>NUCLEOTIDE SEQUENCE [LARGE SCALE GENOMIC DNA]</scope>
    <source>
        <strain evidence="1 2">KCTC 22789</strain>
    </source>
</reference>
<evidence type="ECO:0000313" key="1">
    <source>
        <dbReference type="EMBL" id="MFC0342067.1"/>
    </source>
</evidence>
<name>A0ABV6I7Y1_9RHOB</name>
<gene>
    <name evidence="1" type="ORF">ACFFII_14970</name>
</gene>
<dbReference type="Proteomes" id="UP001589799">
    <property type="component" value="Unassembled WGS sequence"/>
</dbReference>
<protein>
    <submittedName>
        <fullName evidence="1">Uncharacterized protein</fullName>
    </submittedName>
</protein>